<evidence type="ECO:0000259" key="2">
    <source>
        <dbReference type="PROSITE" id="PS50994"/>
    </source>
</evidence>
<feature type="domain" description="Integrase catalytic" evidence="2">
    <location>
        <begin position="105"/>
        <end position="268"/>
    </location>
</feature>
<dbReference type="Pfam" id="PF00665">
    <property type="entry name" value="rve"/>
    <property type="match status" value="1"/>
</dbReference>
<dbReference type="GO" id="GO:0003676">
    <property type="term" value="F:nucleic acid binding"/>
    <property type="evidence" value="ECO:0007669"/>
    <property type="project" value="InterPro"/>
</dbReference>
<dbReference type="InterPro" id="IPR001584">
    <property type="entry name" value="Integrase_cat-core"/>
</dbReference>
<keyword evidence="4" id="KW-1185">Reference proteome</keyword>
<dbReference type="PANTHER" id="PTHR46889:SF4">
    <property type="entry name" value="TRANSPOSASE INSO FOR INSERTION SEQUENCE ELEMENT IS911B-RELATED"/>
    <property type="match status" value="1"/>
</dbReference>
<dbReference type="PROSITE" id="PS50994">
    <property type="entry name" value="INTEGRASE"/>
    <property type="match status" value="1"/>
</dbReference>
<dbReference type="Pfam" id="PF13276">
    <property type="entry name" value="HTH_21"/>
    <property type="match status" value="1"/>
</dbReference>
<sequence>MSKFLGVSTSGFYDFINRKESKQSKRKSKIKHLITDIYNESNQIYGAPKTTEILRQRGYAVAEKTVGNYMKELNIRAIWVTPYKRVKIDTHFDSDLKNILERNFNPASPNTVWVTDITYIYTLSGFVYLASIMDLYSRKIVGWHLTDNLSTKSVLRAIEKAKQNRKIDCPIIIHSDRGVQYISKAYIDATPAESFIRSYSRKGNPWDNSVIESFHALIKREWLNRFVIQHLSHAHELIFEYIETFYNTKRIHSHCNMKSPYDYEEENII</sequence>
<dbReference type="GO" id="GO:0015074">
    <property type="term" value="P:DNA integration"/>
    <property type="evidence" value="ECO:0007669"/>
    <property type="project" value="InterPro"/>
</dbReference>
<evidence type="ECO:0000256" key="1">
    <source>
        <dbReference type="ARBA" id="ARBA00002286"/>
    </source>
</evidence>
<evidence type="ECO:0000313" key="3">
    <source>
        <dbReference type="EMBL" id="OLS02034.1"/>
    </source>
</evidence>
<dbReference type="Gene3D" id="3.30.420.10">
    <property type="entry name" value="Ribonuclease H-like superfamily/Ribonuclease H"/>
    <property type="match status" value="1"/>
</dbReference>
<dbReference type="InterPro" id="IPR048020">
    <property type="entry name" value="Transpos_IS3"/>
</dbReference>
<gene>
    <name evidence="3" type="ORF">TICRE_18510</name>
</gene>
<dbReference type="EMBL" id="LTDM01000043">
    <property type="protein sequence ID" value="OLS02034.1"/>
    <property type="molecule type" value="Genomic_DNA"/>
</dbReference>
<dbReference type="InterPro" id="IPR012337">
    <property type="entry name" value="RNaseH-like_sf"/>
</dbReference>
<evidence type="ECO:0000313" key="4">
    <source>
        <dbReference type="Proteomes" id="UP000186112"/>
    </source>
</evidence>
<dbReference type="PANTHER" id="PTHR46889">
    <property type="entry name" value="TRANSPOSASE INSF FOR INSERTION SEQUENCE IS3B-RELATED"/>
    <property type="match status" value="1"/>
</dbReference>
<dbReference type="AlphaFoldDB" id="A0A1U7M3Y9"/>
<name>A0A1U7M3Y9_TISCR</name>
<dbReference type="InterPro" id="IPR050900">
    <property type="entry name" value="Transposase_IS3/IS150/IS904"/>
</dbReference>
<protein>
    <submittedName>
        <fullName evidence="3">Integrase core domain protein</fullName>
    </submittedName>
</protein>
<comment type="function">
    <text evidence="1">Involved in the transposition of the insertion sequence.</text>
</comment>
<dbReference type="SUPFAM" id="SSF53098">
    <property type="entry name" value="Ribonuclease H-like"/>
    <property type="match status" value="1"/>
</dbReference>
<dbReference type="NCBIfam" id="NF033516">
    <property type="entry name" value="transpos_IS3"/>
    <property type="match status" value="1"/>
</dbReference>
<dbReference type="Proteomes" id="UP000186112">
    <property type="component" value="Unassembled WGS sequence"/>
</dbReference>
<proteinExistence type="predicted"/>
<comment type="caution">
    <text evidence="3">The sequence shown here is derived from an EMBL/GenBank/DDBJ whole genome shotgun (WGS) entry which is preliminary data.</text>
</comment>
<dbReference type="InterPro" id="IPR036397">
    <property type="entry name" value="RNaseH_sf"/>
</dbReference>
<accession>A0A1U7M3Y9</accession>
<dbReference type="Pfam" id="PF13333">
    <property type="entry name" value="rve_2"/>
    <property type="match status" value="1"/>
</dbReference>
<organism evidence="3 4">
    <name type="scientific">Tissierella creatinophila DSM 6911</name>
    <dbReference type="NCBI Taxonomy" id="1123403"/>
    <lineage>
        <taxon>Bacteria</taxon>
        <taxon>Bacillati</taxon>
        <taxon>Bacillota</taxon>
        <taxon>Tissierellia</taxon>
        <taxon>Tissierellales</taxon>
        <taxon>Tissierellaceae</taxon>
        <taxon>Tissierella</taxon>
    </lineage>
</organism>
<dbReference type="InterPro" id="IPR025948">
    <property type="entry name" value="HTH-like_dom"/>
</dbReference>
<reference evidence="3 4" key="1">
    <citation type="submission" date="2016-02" db="EMBL/GenBank/DDBJ databases">
        <title>Genome sequence of Tissierella creatinophila DSM 6911.</title>
        <authorList>
            <person name="Poehlein A."/>
            <person name="Daniel R."/>
        </authorList>
    </citation>
    <scope>NUCLEOTIDE SEQUENCE [LARGE SCALE GENOMIC DNA]</scope>
    <source>
        <strain evidence="3 4">DSM 6911</strain>
    </source>
</reference>